<dbReference type="GO" id="GO:0048038">
    <property type="term" value="F:quinone binding"/>
    <property type="evidence" value="ECO:0007669"/>
    <property type="project" value="UniProtKB-KW"/>
</dbReference>
<keyword evidence="12" id="KW-0472">Membrane</keyword>
<dbReference type="InterPro" id="IPR001041">
    <property type="entry name" value="2Fe-2S_ferredoxin-type"/>
</dbReference>
<comment type="cofactor">
    <cofactor evidence="1">
        <name>[4Fe-4S] cluster</name>
        <dbReference type="ChEBI" id="CHEBI:49883"/>
    </cofactor>
</comment>
<name>A0A6M1RP38_9BACT</name>
<evidence type="ECO:0000256" key="11">
    <source>
        <dbReference type="ARBA" id="ARBA00023027"/>
    </source>
</evidence>
<comment type="caution">
    <text evidence="16">The sequence shown here is derived from an EMBL/GenBank/DDBJ whole genome shotgun (WGS) entry which is preliminary data.</text>
</comment>
<keyword evidence="8" id="KW-1278">Translocase</keyword>
<evidence type="ECO:0000256" key="7">
    <source>
        <dbReference type="ARBA" id="ARBA00022723"/>
    </source>
</evidence>
<keyword evidence="7" id="KW-0479">Metal-binding</keyword>
<dbReference type="GO" id="GO:0042773">
    <property type="term" value="P:ATP synthesis coupled electron transport"/>
    <property type="evidence" value="ECO:0007669"/>
    <property type="project" value="InterPro"/>
</dbReference>
<evidence type="ECO:0000256" key="13">
    <source>
        <dbReference type="ARBA" id="ARBA00034078"/>
    </source>
</evidence>
<dbReference type="PROSITE" id="PS51669">
    <property type="entry name" value="4FE4S_MOW_BIS_MGD"/>
    <property type="match status" value="1"/>
</dbReference>
<dbReference type="InterPro" id="IPR019574">
    <property type="entry name" value="NADH_UbQ_OxRdtase_Gsu_4Fe4S-bd"/>
</dbReference>
<comment type="subcellular location">
    <subcellularLocation>
        <location evidence="2">Membrane</location>
    </subcellularLocation>
</comment>
<dbReference type="Pfam" id="PF00384">
    <property type="entry name" value="Molybdopterin"/>
    <property type="match status" value="1"/>
</dbReference>
<evidence type="ECO:0000256" key="2">
    <source>
        <dbReference type="ARBA" id="ARBA00004370"/>
    </source>
</evidence>
<evidence type="ECO:0000256" key="3">
    <source>
        <dbReference type="ARBA" id="ARBA00005404"/>
    </source>
</evidence>
<sequence>MSTVTSSSTSTAAGAAAPAVETIRVRINGREIEVPRMMPDWQGKPAPTTMLQACELAGVTVPHYCYHPKLPVAGNCRMCLVEYGTPALGPDRKPILNPDGTPRIVKSPRPAIACATPISPGMEIYTDTPGVRAMRAGVLEFLLINHPLDCPICDQAGECKLQEYALDYGEATSRFVEAKVHKPKAVDLGPRIVFDAERCILCTRCIRFTRDIVGDDALGIVNRGSYNTIATAPGRQFDNNYTLNTVDICPVGALTSRDFRFRMRVWFLKETPGICPSCGTGCNILIGSRQGRIYRYTPRPNDAVNSHWMCDYGRLNYKWIHRPDRLRKVRIHGQDSSWERATAEILERLRGAEPGTVGIIGSARLSNEELWLLSRLKARLQAISDAVPREGEGDHLLLNPDRNPNTQGARLTGICFTEIGIQLPQILQQVRKGRIRILLVFGEELTRHGFEPALLRGLDLLVVCDVLPNATTELAHYLLPGCAPAEKMGTFTNVRGRVQRFEAAIPPPGDARPEWEVLAEWVGALTGERLPGHLPGLFDRMATEVPAFRGLTWSALGALGANVPV</sequence>
<dbReference type="Pfam" id="PF04879">
    <property type="entry name" value="Molybdop_Fe4S4"/>
    <property type="match status" value="1"/>
</dbReference>
<dbReference type="InterPro" id="IPR054351">
    <property type="entry name" value="NADH_UbQ_OxRdtase_ferredoxin"/>
</dbReference>
<dbReference type="CDD" id="cd00207">
    <property type="entry name" value="fer2"/>
    <property type="match status" value="1"/>
</dbReference>
<evidence type="ECO:0000256" key="1">
    <source>
        <dbReference type="ARBA" id="ARBA00001966"/>
    </source>
</evidence>
<dbReference type="Gene3D" id="3.10.20.740">
    <property type="match status" value="1"/>
</dbReference>
<evidence type="ECO:0000256" key="10">
    <source>
        <dbReference type="ARBA" id="ARBA00023014"/>
    </source>
</evidence>
<keyword evidence="11" id="KW-0520">NAD</keyword>
<feature type="domain" description="4Fe-4S His(Cys)3-ligated-type" evidence="15">
    <location>
        <begin position="130"/>
        <end position="169"/>
    </location>
</feature>
<dbReference type="PROSITE" id="PS00643">
    <property type="entry name" value="COMPLEX1_75K_3"/>
    <property type="match status" value="1"/>
</dbReference>
<dbReference type="SUPFAM" id="SSF54292">
    <property type="entry name" value="2Fe-2S ferredoxin-like"/>
    <property type="match status" value="1"/>
</dbReference>
<organism evidence="16 17">
    <name type="scientific">Limisphaera ngatamarikiensis</name>
    <dbReference type="NCBI Taxonomy" id="1324935"/>
    <lineage>
        <taxon>Bacteria</taxon>
        <taxon>Pseudomonadati</taxon>
        <taxon>Verrucomicrobiota</taxon>
        <taxon>Verrucomicrobiia</taxon>
        <taxon>Limisphaerales</taxon>
        <taxon>Limisphaeraceae</taxon>
        <taxon>Limisphaera</taxon>
    </lineage>
</organism>
<evidence type="ECO:0000256" key="8">
    <source>
        <dbReference type="ARBA" id="ARBA00022967"/>
    </source>
</evidence>
<dbReference type="GO" id="GO:0016020">
    <property type="term" value="C:membrane"/>
    <property type="evidence" value="ECO:0007669"/>
    <property type="project" value="UniProtKB-SubCell"/>
</dbReference>
<proteinExistence type="inferred from homology"/>
<dbReference type="InterPro" id="IPR006656">
    <property type="entry name" value="Mopterin_OxRdtase"/>
</dbReference>
<dbReference type="SUPFAM" id="SSF54862">
    <property type="entry name" value="4Fe-4S ferredoxins"/>
    <property type="match status" value="1"/>
</dbReference>
<evidence type="ECO:0000259" key="14">
    <source>
        <dbReference type="PROSITE" id="PS51669"/>
    </source>
</evidence>
<dbReference type="EMBL" id="JAAKYA010000053">
    <property type="protein sequence ID" value="NGO39433.1"/>
    <property type="molecule type" value="Genomic_DNA"/>
</dbReference>
<dbReference type="PANTHER" id="PTHR43105:SF10">
    <property type="entry name" value="NADH-QUINONE OXIDOREDUCTASE SUBUNIT G"/>
    <property type="match status" value="1"/>
</dbReference>
<dbReference type="InterPro" id="IPR036010">
    <property type="entry name" value="2Fe-2S_ferredoxin-like_sf"/>
</dbReference>
<reference evidence="16 17" key="1">
    <citation type="submission" date="2020-02" db="EMBL/GenBank/DDBJ databases">
        <title>Draft genome sequence of Limisphaera ngatamarikiensis NGM72.4T, a thermophilic Verrucomicrobia grouped in subdivision 3.</title>
        <authorList>
            <person name="Carere C.R."/>
            <person name="Steen J."/>
            <person name="Hugenholtz P."/>
            <person name="Stott M.B."/>
        </authorList>
    </citation>
    <scope>NUCLEOTIDE SEQUENCE [LARGE SCALE GENOMIC DNA]</scope>
    <source>
        <strain evidence="16 17">NGM72.4</strain>
    </source>
</reference>
<dbReference type="PANTHER" id="PTHR43105">
    <property type="entry name" value="RESPIRATORY NITRATE REDUCTASE"/>
    <property type="match status" value="1"/>
</dbReference>
<keyword evidence="6" id="KW-0874">Quinone</keyword>
<dbReference type="Pfam" id="PF10588">
    <property type="entry name" value="NADH-G_4Fe-4S_3"/>
    <property type="match status" value="1"/>
</dbReference>
<dbReference type="Gene3D" id="3.30.70.20">
    <property type="match status" value="1"/>
</dbReference>
<dbReference type="InterPro" id="IPR000283">
    <property type="entry name" value="NADH_UbQ_OxRdtase_75kDa_su_CS"/>
</dbReference>
<dbReference type="InterPro" id="IPR050123">
    <property type="entry name" value="Prok_molybdopt-oxidoreductase"/>
</dbReference>
<evidence type="ECO:0000256" key="6">
    <source>
        <dbReference type="ARBA" id="ARBA00022719"/>
    </source>
</evidence>
<dbReference type="Proteomes" id="UP000477311">
    <property type="component" value="Unassembled WGS sequence"/>
</dbReference>
<dbReference type="AlphaFoldDB" id="A0A6M1RP38"/>
<dbReference type="PROSITE" id="PS51839">
    <property type="entry name" value="4FE4S_HC3"/>
    <property type="match status" value="1"/>
</dbReference>
<keyword evidence="9" id="KW-0408">Iron</keyword>
<evidence type="ECO:0000256" key="5">
    <source>
        <dbReference type="ARBA" id="ARBA00022714"/>
    </source>
</evidence>
<evidence type="ECO:0000256" key="9">
    <source>
        <dbReference type="ARBA" id="ARBA00023004"/>
    </source>
</evidence>
<dbReference type="SUPFAM" id="SSF53706">
    <property type="entry name" value="Formate dehydrogenase/DMSO reductase, domains 1-3"/>
    <property type="match status" value="1"/>
</dbReference>
<dbReference type="SMART" id="SM00929">
    <property type="entry name" value="NADH-G_4Fe-4S_3"/>
    <property type="match status" value="1"/>
</dbReference>
<dbReference type="FunFam" id="3.10.20.740:FF:000004">
    <property type="entry name" value="NADH-quinone oxidoreductase"/>
    <property type="match status" value="1"/>
</dbReference>
<dbReference type="Pfam" id="PF13510">
    <property type="entry name" value="Fer2_4"/>
    <property type="match status" value="1"/>
</dbReference>
<dbReference type="GO" id="GO:0046872">
    <property type="term" value="F:metal ion binding"/>
    <property type="evidence" value="ECO:0007669"/>
    <property type="project" value="UniProtKB-KW"/>
</dbReference>
<evidence type="ECO:0000256" key="4">
    <source>
        <dbReference type="ARBA" id="ARBA00022485"/>
    </source>
</evidence>
<keyword evidence="4" id="KW-0004">4Fe-4S</keyword>
<dbReference type="Pfam" id="PF22117">
    <property type="entry name" value="Fer4_Nqo3"/>
    <property type="match status" value="1"/>
</dbReference>
<dbReference type="FunFam" id="3.30.70.20:FF:000002">
    <property type="entry name" value="NADH-ubiquinone oxidoreductase 75 kDa subunit"/>
    <property type="match status" value="1"/>
</dbReference>
<gene>
    <name evidence="16" type="ORF">G4L39_08480</name>
</gene>
<dbReference type="GO" id="GO:0051537">
    <property type="term" value="F:2 iron, 2 sulfur cluster binding"/>
    <property type="evidence" value="ECO:0007669"/>
    <property type="project" value="UniProtKB-KW"/>
</dbReference>
<dbReference type="Gene3D" id="2.20.25.90">
    <property type="entry name" value="ADC-like domains"/>
    <property type="match status" value="1"/>
</dbReference>
<dbReference type="GO" id="GO:0051539">
    <property type="term" value="F:4 iron, 4 sulfur cluster binding"/>
    <property type="evidence" value="ECO:0007669"/>
    <property type="project" value="UniProtKB-KW"/>
</dbReference>
<evidence type="ECO:0000313" key="16">
    <source>
        <dbReference type="EMBL" id="NGO39433.1"/>
    </source>
</evidence>
<evidence type="ECO:0000259" key="15">
    <source>
        <dbReference type="PROSITE" id="PS51839"/>
    </source>
</evidence>
<evidence type="ECO:0000313" key="17">
    <source>
        <dbReference type="Proteomes" id="UP000477311"/>
    </source>
</evidence>
<dbReference type="InterPro" id="IPR006963">
    <property type="entry name" value="Mopterin_OxRdtase_4Fe-4S_dom"/>
</dbReference>
<keyword evidence="10" id="KW-0411">Iron-sulfur</keyword>
<keyword evidence="5" id="KW-0001">2Fe-2S</keyword>
<feature type="domain" description="4Fe-4S Mo/W bis-MGD-type" evidence="14">
    <location>
        <begin position="268"/>
        <end position="324"/>
    </location>
</feature>
<dbReference type="SMART" id="SM00926">
    <property type="entry name" value="Molybdop_Fe4S4"/>
    <property type="match status" value="1"/>
</dbReference>
<comment type="cofactor">
    <cofactor evidence="13">
        <name>[2Fe-2S] cluster</name>
        <dbReference type="ChEBI" id="CHEBI:190135"/>
    </cofactor>
</comment>
<evidence type="ECO:0000256" key="12">
    <source>
        <dbReference type="ARBA" id="ARBA00023136"/>
    </source>
</evidence>
<accession>A0A6M1RP38</accession>
<comment type="similarity">
    <text evidence="3">Belongs to the complex I 75 kDa subunit family.</text>
</comment>
<dbReference type="Gene3D" id="3.40.50.740">
    <property type="match status" value="1"/>
</dbReference>
<dbReference type="GO" id="GO:0008137">
    <property type="term" value="F:NADH dehydrogenase (ubiquinone) activity"/>
    <property type="evidence" value="ECO:0007669"/>
    <property type="project" value="InterPro"/>
</dbReference>
<dbReference type="PROSITE" id="PS00641">
    <property type="entry name" value="COMPLEX1_75K_1"/>
    <property type="match status" value="1"/>
</dbReference>
<dbReference type="GO" id="GO:0016491">
    <property type="term" value="F:oxidoreductase activity"/>
    <property type="evidence" value="ECO:0007669"/>
    <property type="project" value="InterPro"/>
</dbReference>
<keyword evidence="17" id="KW-1185">Reference proteome</keyword>
<protein>
    <submittedName>
        <fullName evidence="16">Molybdopterin-dependent oxidoreductase</fullName>
    </submittedName>
</protein>
<dbReference type="RefSeq" id="WP_165107451.1">
    <property type="nucleotide sequence ID" value="NZ_JAAKYA010000053.1"/>
</dbReference>